<dbReference type="PANTHER" id="PTHR11365:SF23">
    <property type="entry name" value="HYPOTHETICAL 5-OXOPROLINASE (EUROFUNG)-RELATED"/>
    <property type="match status" value="1"/>
</dbReference>
<evidence type="ECO:0000259" key="2">
    <source>
        <dbReference type="Pfam" id="PF02538"/>
    </source>
</evidence>
<evidence type="ECO:0000313" key="3">
    <source>
        <dbReference type="EMBL" id="CBH23048.1"/>
    </source>
</evidence>
<accession>D5H4U3</accession>
<reference evidence="4" key="2">
    <citation type="submission" date="2010-04" db="EMBL/GenBank/DDBJ databases">
        <title>Genome sequence of Salinibacter ruber M8.</title>
        <authorList>
            <consortium name="Genoscope"/>
        </authorList>
    </citation>
    <scope>NUCLEOTIDE SEQUENCE [LARGE SCALE GENOMIC DNA]</scope>
    <source>
        <strain evidence="4">M8</strain>
    </source>
</reference>
<dbReference type="AlphaFoldDB" id="D5H4U3"/>
<dbReference type="EMBL" id="FP565814">
    <property type="protein sequence ID" value="CBH23048.1"/>
    <property type="molecule type" value="Genomic_DNA"/>
</dbReference>
<organism evidence="3 4">
    <name type="scientific">Salinibacter ruber (strain M8)</name>
    <dbReference type="NCBI Taxonomy" id="761659"/>
    <lineage>
        <taxon>Bacteria</taxon>
        <taxon>Pseudomonadati</taxon>
        <taxon>Rhodothermota</taxon>
        <taxon>Rhodothermia</taxon>
        <taxon>Rhodothermales</taxon>
        <taxon>Salinibacteraceae</taxon>
        <taxon>Salinibacter</taxon>
    </lineage>
</organism>
<feature type="domain" description="Hydantoinase B/oxoprolinase" evidence="2">
    <location>
        <begin position="31"/>
        <end position="559"/>
    </location>
</feature>
<keyword evidence="3" id="KW-0378">Hydrolase</keyword>
<dbReference type="InterPro" id="IPR003692">
    <property type="entry name" value="Hydantoinase_B"/>
</dbReference>
<dbReference type="EC" id="3.5.2.14" evidence="3"/>
<dbReference type="KEGG" id="srm:SRM_00127"/>
<reference evidence="3 4" key="1">
    <citation type="journal article" date="2010" name="ISME J.">
        <title>Fine-scale evolution: genomic, phenotypic and ecological differentiation in two coexisting Salinibacter ruber strains.</title>
        <authorList>
            <person name="Pena A."/>
            <person name="Teeling H."/>
            <person name="Huerta-Cepas J."/>
            <person name="Santos F."/>
            <person name="Yarza P."/>
            <person name="Brito-Echeverria J."/>
            <person name="Lucio M."/>
            <person name="Schmitt-Kopplin P."/>
            <person name="Meseguer I."/>
            <person name="Schenowitz C."/>
            <person name="Dossat C."/>
            <person name="Barbe V."/>
            <person name="Dopazo J."/>
            <person name="Rossello-Mora R."/>
            <person name="Schuler M."/>
            <person name="Glockner F.O."/>
            <person name="Amann R."/>
            <person name="Gabaldon T."/>
            <person name="Anton J."/>
        </authorList>
    </citation>
    <scope>NUCLEOTIDE SEQUENCE [LARGE SCALE GENOMIC DNA]</scope>
    <source>
        <strain evidence="3 4">M8</strain>
    </source>
</reference>
<dbReference type="Proteomes" id="UP000000933">
    <property type="component" value="Chromosome"/>
</dbReference>
<dbReference type="InterPro" id="IPR045079">
    <property type="entry name" value="Oxoprolinase-like"/>
</dbReference>
<dbReference type="GO" id="GO:0006749">
    <property type="term" value="P:glutathione metabolic process"/>
    <property type="evidence" value="ECO:0007669"/>
    <property type="project" value="TreeGrafter"/>
</dbReference>
<dbReference type="GO" id="GO:0017168">
    <property type="term" value="F:5-oxoprolinase (ATP-hydrolyzing) activity"/>
    <property type="evidence" value="ECO:0007669"/>
    <property type="project" value="TreeGrafter"/>
</dbReference>
<dbReference type="GO" id="GO:0047423">
    <property type="term" value="F:N-methylhydantoinase (ATP-hydrolyzing) activity"/>
    <property type="evidence" value="ECO:0007669"/>
    <property type="project" value="UniProtKB-EC"/>
</dbReference>
<dbReference type="HOGENOM" id="CLU_020413_1_0_10"/>
<evidence type="ECO:0000313" key="4">
    <source>
        <dbReference type="Proteomes" id="UP000000933"/>
    </source>
</evidence>
<dbReference type="GO" id="GO:0005829">
    <property type="term" value="C:cytosol"/>
    <property type="evidence" value="ECO:0007669"/>
    <property type="project" value="TreeGrafter"/>
</dbReference>
<proteinExistence type="predicted"/>
<dbReference type="PATRIC" id="fig|761659.10.peg.141"/>
<gene>
    <name evidence="3" type="primary">hyuB</name>
    <name evidence="3" type="ordered locus">SRM_00127</name>
</gene>
<sequence length="565" mass="59189">MERAEADHVPAPQPRRGAFHAYRSICMPDADPILLELYRHRFEGVADEMGVTLRRTSHSPNIKERLDFSCAVFDGGGALVAQAAHIPVHLGAMPASVDAARAAVDTWAEGDVVILNDPYAGGTHLPDVTMVSPVFVGTADAPSFFVASRAHHADVGGMTPGSLPLATELVQEGTIIPPVKLVDGGTRNDALLHTLLRNVRTPEERRGDLSAQRAAHTVGAERLQALAEAHGANEVTTYARHLQAYSERRTRAALSDWPAGTYAFADDVEVGDADPATIRVAATVQGDTITFDFDGTGDAVDGNLNAVLPITKSACYYVVQGLTRGDIPGNAGSLAPVSVTAPEGCLVNAETPHAVAGGNVETSQRIVDTVLGALAQALPDRVPAAGQGTMNNLTLGGTRPERTEDIASGLRPGGSPFAYYETIGGGMGAHADGDGLSGVHVHMTNTLNTPVEALEQTYPFRIVAYRLRPGSGGAGRFRGGDGLVRVYELLVPTTATMLSTRRNRGPWGRNGGKPGAPGRTVLIHPDGREEELPAHVSRTLPAGSRVRVETPGGGGFGTPADKDAS</sequence>
<feature type="region of interest" description="Disordered" evidence="1">
    <location>
        <begin position="540"/>
        <end position="565"/>
    </location>
</feature>
<evidence type="ECO:0000256" key="1">
    <source>
        <dbReference type="SAM" id="MobiDB-lite"/>
    </source>
</evidence>
<dbReference type="PANTHER" id="PTHR11365">
    <property type="entry name" value="5-OXOPROLINASE RELATED"/>
    <property type="match status" value="1"/>
</dbReference>
<name>D5H4U3_SALRM</name>
<protein>
    <submittedName>
        <fullName evidence="3">N-methylhydantoinase (ATP-hydrolyzing)</fullName>
        <ecNumber evidence="3">3.5.2.14</ecNumber>
    </submittedName>
</protein>
<dbReference type="Pfam" id="PF02538">
    <property type="entry name" value="Hydantoinase_B"/>
    <property type="match status" value="1"/>
</dbReference>